<reference evidence="5" key="1">
    <citation type="submission" date="2022-07" db="EMBL/GenBank/DDBJ databases">
        <title>The genome of Lyophyllum shimeji provides insight into the initial evolution of ectomycorrhizal fungal genome.</title>
        <authorList>
            <person name="Kobayashi Y."/>
            <person name="Shibata T."/>
            <person name="Hirakawa H."/>
            <person name="Shigenobu S."/>
            <person name="Nishiyama T."/>
            <person name="Yamada A."/>
            <person name="Hasebe M."/>
            <person name="Kawaguchi M."/>
        </authorList>
    </citation>
    <scope>NUCLEOTIDE SEQUENCE</scope>
    <source>
        <strain evidence="5">AT787</strain>
    </source>
</reference>
<organism evidence="5 6">
    <name type="scientific">Lyophyllum shimeji</name>
    <name type="common">Hon-shimeji</name>
    <name type="synonym">Tricholoma shimeji</name>
    <dbReference type="NCBI Taxonomy" id="47721"/>
    <lineage>
        <taxon>Eukaryota</taxon>
        <taxon>Fungi</taxon>
        <taxon>Dikarya</taxon>
        <taxon>Basidiomycota</taxon>
        <taxon>Agaricomycotina</taxon>
        <taxon>Agaricomycetes</taxon>
        <taxon>Agaricomycetidae</taxon>
        <taxon>Agaricales</taxon>
        <taxon>Tricholomatineae</taxon>
        <taxon>Lyophyllaceae</taxon>
        <taxon>Lyophyllum</taxon>
    </lineage>
</organism>
<dbReference type="Pfam" id="PF02755">
    <property type="entry name" value="RPEL"/>
    <property type="match status" value="2"/>
</dbReference>
<evidence type="ECO:0000256" key="4">
    <source>
        <dbReference type="SAM" id="MobiDB-lite"/>
    </source>
</evidence>
<gene>
    <name evidence="5" type="ORF">LshimejAT787_0402730</name>
</gene>
<evidence type="ECO:0000313" key="6">
    <source>
        <dbReference type="Proteomes" id="UP001063166"/>
    </source>
</evidence>
<sequence length="94" mass="10630">MASNPEQPNRKSSIDGDTRQKLEKRLAERPDKKELIERNVLKDDKGVAPRLIAAREKLERSQLEDKLDHALQQRPKAEELVRGGILIADEAPPA</sequence>
<evidence type="ECO:0000256" key="3">
    <source>
        <dbReference type="SAM" id="Coils"/>
    </source>
</evidence>
<dbReference type="PROSITE" id="PS51073">
    <property type="entry name" value="RPEL"/>
    <property type="match status" value="1"/>
</dbReference>
<keyword evidence="6" id="KW-1185">Reference proteome</keyword>
<dbReference type="InterPro" id="IPR004018">
    <property type="entry name" value="RPEL_repeat"/>
</dbReference>
<comment type="caution">
    <text evidence="5">The sequence shown here is derived from an EMBL/GenBank/DDBJ whole genome shotgun (WGS) entry which is preliminary data.</text>
</comment>
<protein>
    <submittedName>
        <fullName evidence="5">RPEL repeat</fullName>
    </submittedName>
</protein>
<evidence type="ECO:0000256" key="2">
    <source>
        <dbReference type="PROSITE-ProRule" id="PRU00401"/>
    </source>
</evidence>
<dbReference type="OrthoDB" id="197676at2759"/>
<dbReference type="EMBL" id="BRPK01000004">
    <property type="protein sequence ID" value="GLB37222.1"/>
    <property type="molecule type" value="Genomic_DNA"/>
</dbReference>
<feature type="region of interest" description="Disordered" evidence="4">
    <location>
        <begin position="1"/>
        <end position="30"/>
    </location>
</feature>
<feature type="coiled-coil region" evidence="3">
    <location>
        <begin position="53"/>
        <end position="80"/>
    </location>
</feature>
<dbReference type="Gene3D" id="6.10.140.2130">
    <property type="match status" value="2"/>
</dbReference>
<name>A0A9P3PJ92_LYOSH</name>
<feature type="compositionally biased region" description="Basic and acidic residues" evidence="4">
    <location>
        <begin position="8"/>
        <end position="30"/>
    </location>
</feature>
<dbReference type="AlphaFoldDB" id="A0A9P3PJ92"/>
<feature type="repeat" description="RPEL" evidence="2">
    <location>
        <begin position="20"/>
        <end position="45"/>
    </location>
</feature>
<evidence type="ECO:0000256" key="1">
    <source>
        <dbReference type="ARBA" id="ARBA00022737"/>
    </source>
</evidence>
<dbReference type="Proteomes" id="UP001063166">
    <property type="component" value="Unassembled WGS sequence"/>
</dbReference>
<keyword evidence="3" id="KW-0175">Coiled coil</keyword>
<proteinExistence type="predicted"/>
<evidence type="ECO:0000313" key="5">
    <source>
        <dbReference type="EMBL" id="GLB37222.1"/>
    </source>
</evidence>
<dbReference type="SMART" id="SM00707">
    <property type="entry name" value="RPEL"/>
    <property type="match status" value="2"/>
</dbReference>
<keyword evidence="1" id="KW-0677">Repeat</keyword>
<accession>A0A9P3PJ92</accession>